<keyword evidence="1" id="KW-0732">Signal</keyword>
<dbReference type="RefSeq" id="WP_150006474.1">
    <property type="nucleotide sequence ID" value="NZ_BMOV01000023.1"/>
</dbReference>
<comment type="caution">
    <text evidence="2">The sequence shown here is derived from an EMBL/GenBank/DDBJ whole genome shotgun (WGS) entry which is preliminary data.</text>
</comment>
<feature type="chain" id="PRO_5045516433" description="Pentapeptide MXKDX repeat protein" evidence="1">
    <location>
        <begin position="23"/>
        <end position="121"/>
    </location>
</feature>
<dbReference type="Proteomes" id="UP000602381">
    <property type="component" value="Unassembled WGS sequence"/>
</dbReference>
<reference evidence="3" key="1">
    <citation type="journal article" date="2019" name="Int. J. Syst. Evol. Microbiol.">
        <title>The Global Catalogue of Microorganisms (GCM) 10K type strain sequencing project: providing services to taxonomists for standard genome sequencing and annotation.</title>
        <authorList>
            <consortium name="The Broad Institute Genomics Platform"/>
            <consortium name="The Broad Institute Genome Sequencing Center for Infectious Disease"/>
            <person name="Wu L."/>
            <person name="Ma J."/>
        </authorList>
    </citation>
    <scope>NUCLEOTIDE SEQUENCE [LARGE SCALE GENOMIC DNA]</scope>
    <source>
        <strain evidence="3">JCM 17843</strain>
    </source>
</reference>
<dbReference type="EMBL" id="BMOV01000023">
    <property type="protein sequence ID" value="GGO17616.1"/>
    <property type="molecule type" value="Genomic_DNA"/>
</dbReference>
<proteinExistence type="predicted"/>
<feature type="signal peptide" evidence="1">
    <location>
        <begin position="1"/>
        <end position="22"/>
    </location>
</feature>
<evidence type="ECO:0000313" key="2">
    <source>
        <dbReference type="EMBL" id="GGO17616.1"/>
    </source>
</evidence>
<keyword evidence="3" id="KW-1185">Reference proteome</keyword>
<organism evidence="2 3">
    <name type="scientific">Iodidimonas muriae</name>
    <dbReference type="NCBI Taxonomy" id="261467"/>
    <lineage>
        <taxon>Bacteria</taxon>
        <taxon>Pseudomonadati</taxon>
        <taxon>Pseudomonadota</taxon>
        <taxon>Alphaproteobacteria</taxon>
        <taxon>Iodidimonadales</taxon>
        <taxon>Iodidimonadaceae</taxon>
        <taxon>Iodidimonas</taxon>
    </lineage>
</organism>
<sequence length="121" mass="13785">MKTTLRTLLLATALILPVSAYAGHHESGSDEHKMEKMQMCMQGEKCPMADQMGDMHSKMESMMSDMKDMTEHMKDPAMKEKMQKMHGDMGGMMEHMEQMHKNMGTMMGGKGNNPEHDEHKH</sequence>
<protein>
    <recommendedName>
        <fullName evidence="4">Pentapeptide MXKDX repeat protein</fullName>
    </recommendedName>
</protein>
<accession>A0ABQ2LH07</accession>
<evidence type="ECO:0008006" key="4">
    <source>
        <dbReference type="Google" id="ProtNLM"/>
    </source>
</evidence>
<evidence type="ECO:0000256" key="1">
    <source>
        <dbReference type="SAM" id="SignalP"/>
    </source>
</evidence>
<name>A0ABQ2LH07_9PROT</name>
<gene>
    <name evidence="2" type="ORF">GCM10007972_27830</name>
</gene>
<evidence type="ECO:0000313" key="3">
    <source>
        <dbReference type="Proteomes" id="UP000602381"/>
    </source>
</evidence>